<dbReference type="RefSeq" id="WP_263747793.1">
    <property type="nucleotide sequence ID" value="NZ_JAOWRF010000316.1"/>
</dbReference>
<gene>
    <name evidence="8" type="ORF">OGM63_21995</name>
</gene>
<sequence length="584" mass="62051">MPVDYAGNSLDKARKVDINSNAQTFTDRVDNLDLNDFYSLSLRSRSSFNLNLDGLKADADVALIRDANNNSQFDQGEVLSASTHSGKQAESINQILDAGTYYIRVYPDGNAITNYKLTVSARPFDDTISTIFSSSANLPINSTSGKTEVNVNSAIAPASPTNNINIVAGTLRADTFNFQSGFNRTIYIGNGNVDYGSGARDFLNLSQIASTSVTTNYADNLKGGVVYNAGNGNRLYDAITFSDGSEILFQGIETIKFQDKTVDLSVTPNDPLFNQQWDLHITGVNDAWRFTQGNDKVAIGILDTGLGANSNGIHPDLRSTTFVANNYFDESATFSHGTRVEGTIAAASNNGVGIAGINWKSPVEMIDVIGGDSGDYDLVQATQALINGAGDRKLVVNLSLSGGSSPAFEKLVADNKDKVLFVIAAGNQDQNTIASPASLAQTNNNVVAIGSSWGTKDWYGNAKTPGERISYEDWWGSNTGEGLTLTAPSEFIATSATRTDSSATYGFGYYDRFNGTSASTAVVTGIASLVWSANPNLTAGQIKAILSETAYDLGTAGYDTVYGYGQVNAGAAVRRAEALDRGFA</sequence>
<protein>
    <submittedName>
        <fullName evidence="8">S8 family serine peptidase</fullName>
    </submittedName>
</protein>
<feature type="active site" description="Charge relay system" evidence="5">
    <location>
        <position position="336"/>
    </location>
</feature>
<evidence type="ECO:0000256" key="1">
    <source>
        <dbReference type="ARBA" id="ARBA00011073"/>
    </source>
</evidence>
<dbReference type="PRINTS" id="PR00723">
    <property type="entry name" value="SUBTILISIN"/>
</dbReference>
<dbReference type="EMBL" id="JAOWRF010000316">
    <property type="protein sequence ID" value="MCV3216149.1"/>
    <property type="molecule type" value="Genomic_DNA"/>
</dbReference>
<evidence type="ECO:0000313" key="9">
    <source>
        <dbReference type="Proteomes" id="UP001526143"/>
    </source>
</evidence>
<comment type="similarity">
    <text evidence="1 5">Belongs to the peptidase S8 family.</text>
</comment>
<dbReference type="PROSITE" id="PS00136">
    <property type="entry name" value="SUBTILASE_ASP"/>
    <property type="match status" value="1"/>
</dbReference>
<dbReference type="PANTHER" id="PTHR42884:SF14">
    <property type="entry name" value="NEUROENDOCRINE CONVERTASE 1"/>
    <property type="match status" value="1"/>
</dbReference>
<keyword evidence="4 5" id="KW-0720">Serine protease</keyword>
<dbReference type="InterPro" id="IPR023827">
    <property type="entry name" value="Peptidase_S8_Asp-AS"/>
</dbReference>
<keyword evidence="9" id="KW-1185">Reference proteome</keyword>
<evidence type="ECO:0000256" key="4">
    <source>
        <dbReference type="ARBA" id="ARBA00022825"/>
    </source>
</evidence>
<dbReference type="Proteomes" id="UP001526143">
    <property type="component" value="Unassembled WGS sequence"/>
</dbReference>
<evidence type="ECO:0000313" key="8">
    <source>
        <dbReference type="EMBL" id="MCV3216149.1"/>
    </source>
</evidence>
<dbReference type="Gene3D" id="2.60.120.380">
    <property type="match status" value="1"/>
</dbReference>
<keyword evidence="2 5" id="KW-0645">Protease</keyword>
<evidence type="ECO:0000256" key="3">
    <source>
        <dbReference type="ARBA" id="ARBA00022801"/>
    </source>
</evidence>
<dbReference type="SUPFAM" id="SSF52743">
    <property type="entry name" value="Subtilisin-like"/>
    <property type="match status" value="1"/>
</dbReference>
<feature type="active site" description="Charge relay system" evidence="5">
    <location>
        <position position="303"/>
    </location>
</feature>
<evidence type="ECO:0000259" key="6">
    <source>
        <dbReference type="Pfam" id="PF00082"/>
    </source>
</evidence>
<dbReference type="PROSITE" id="PS51892">
    <property type="entry name" value="SUBTILASE"/>
    <property type="match status" value="1"/>
</dbReference>
<accession>A0ABT3B454</accession>
<dbReference type="PANTHER" id="PTHR42884">
    <property type="entry name" value="PROPROTEIN CONVERTASE SUBTILISIN/KEXIN-RELATED"/>
    <property type="match status" value="1"/>
</dbReference>
<dbReference type="Pfam" id="PF00082">
    <property type="entry name" value="Peptidase_S8"/>
    <property type="match status" value="1"/>
</dbReference>
<feature type="active site" description="Charge relay system" evidence="5">
    <location>
        <position position="517"/>
    </location>
</feature>
<dbReference type="InterPro" id="IPR007280">
    <property type="entry name" value="Peptidase_C_arc/bac"/>
</dbReference>
<dbReference type="Pfam" id="PF04151">
    <property type="entry name" value="PPC"/>
    <property type="match status" value="1"/>
</dbReference>
<dbReference type="InterPro" id="IPR015500">
    <property type="entry name" value="Peptidase_S8_subtilisin-rel"/>
</dbReference>
<dbReference type="SUPFAM" id="SSF89260">
    <property type="entry name" value="Collagen-binding domain"/>
    <property type="match status" value="1"/>
</dbReference>
<organism evidence="8 9">
    <name type="scientific">Plectonema radiosum NIES-515</name>
    <dbReference type="NCBI Taxonomy" id="2986073"/>
    <lineage>
        <taxon>Bacteria</taxon>
        <taxon>Bacillati</taxon>
        <taxon>Cyanobacteriota</taxon>
        <taxon>Cyanophyceae</taxon>
        <taxon>Oscillatoriophycideae</taxon>
        <taxon>Oscillatoriales</taxon>
        <taxon>Microcoleaceae</taxon>
        <taxon>Plectonema</taxon>
    </lineage>
</organism>
<keyword evidence="3 5" id="KW-0378">Hydrolase</keyword>
<evidence type="ECO:0000259" key="7">
    <source>
        <dbReference type="Pfam" id="PF04151"/>
    </source>
</evidence>
<proteinExistence type="inferred from homology"/>
<evidence type="ECO:0000256" key="2">
    <source>
        <dbReference type="ARBA" id="ARBA00022670"/>
    </source>
</evidence>
<dbReference type="InterPro" id="IPR036852">
    <property type="entry name" value="Peptidase_S8/S53_dom_sf"/>
</dbReference>
<comment type="caution">
    <text evidence="8">The sequence shown here is derived from an EMBL/GenBank/DDBJ whole genome shotgun (WGS) entry which is preliminary data.</text>
</comment>
<dbReference type="Gene3D" id="3.40.50.200">
    <property type="entry name" value="Peptidase S8/S53 domain"/>
    <property type="match status" value="1"/>
</dbReference>
<reference evidence="8 9" key="1">
    <citation type="submission" date="2022-10" db="EMBL/GenBank/DDBJ databases">
        <title>Identification of biosynthetic pathway for the production of the potent trypsin inhibitor radiosumin.</title>
        <authorList>
            <person name="Fewer D.P."/>
            <person name="Delbaje E."/>
            <person name="Ouyang X."/>
            <person name="Agostino P.D."/>
            <person name="Wahlsten M."/>
            <person name="Jokela J."/>
            <person name="Permi P."/>
            <person name="Haapaniemi E."/>
            <person name="Koistinen H."/>
        </authorList>
    </citation>
    <scope>NUCLEOTIDE SEQUENCE [LARGE SCALE GENOMIC DNA]</scope>
    <source>
        <strain evidence="8 9">NIES-515</strain>
    </source>
</reference>
<feature type="domain" description="Peptidase S8/S53" evidence="6">
    <location>
        <begin position="295"/>
        <end position="565"/>
    </location>
</feature>
<name>A0ABT3B454_9CYAN</name>
<evidence type="ECO:0000256" key="5">
    <source>
        <dbReference type="PROSITE-ProRule" id="PRU01240"/>
    </source>
</evidence>
<dbReference type="InterPro" id="IPR000209">
    <property type="entry name" value="Peptidase_S8/S53_dom"/>
</dbReference>
<feature type="domain" description="Peptidase C-terminal archaeal/bacterial" evidence="7">
    <location>
        <begin position="35"/>
        <end position="106"/>
    </location>
</feature>